<reference evidence="1 2" key="1">
    <citation type="submission" date="2024-10" db="EMBL/GenBank/DDBJ databases">
        <authorList>
            <person name="Topkara A.R."/>
            <person name="Saygin H."/>
        </authorList>
    </citation>
    <scope>NUCLEOTIDE SEQUENCE [LARGE SCALE GENOMIC DNA]</scope>
    <source>
        <strain evidence="1 2">M3C6</strain>
    </source>
</reference>
<dbReference type="RefSeq" id="WP_393177235.1">
    <property type="nucleotide sequence ID" value="NZ_JBICRM010000061.1"/>
</dbReference>
<evidence type="ECO:0000313" key="2">
    <source>
        <dbReference type="Proteomes" id="UP001603978"/>
    </source>
</evidence>
<keyword evidence="2" id="KW-1185">Reference proteome</keyword>
<organism evidence="1 2">
    <name type="scientific">Nonomuraea marmarensis</name>
    <dbReference type="NCBI Taxonomy" id="3351344"/>
    <lineage>
        <taxon>Bacteria</taxon>
        <taxon>Bacillati</taxon>
        <taxon>Actinomycetota</taxon>
        <taxon>Actinomycetes</taxon>
        <taxon>Streptosporangiales</taxon>
        <taxon>Streptosporangiaceae</taxon>
        <taxon>Nonomuraea</taxon>
    </lineage>
</organism>
<accession>A0ABW7AV58</accession>
<name>A0ABW7AV58_9ACTN</name>
<evidence type="ECO:0000313" key="1">
    <source>
        <dbReference type="EMBL" id="MFG1710939.1"/>
    </source>
</evidence>
<dbReference type="SUPFAM" id="SSF46785">
    <property type="entry name" value="Winged helix' DNA-binding domain"/>
    <property type="match status" value="1"/>
</dbReference>
<dbReference type="Proteomes" id="UP001603978">
    <property type="component" value="Unassembled WGS sequence"/>
</dbReference>
<dbReference type="EMBL" id="JBICRM010000061">
    <property type="protein sequence ID" value="MFG1710939.1"/>
    <property type="molecule type" value="Genomic_DNA"/>
</dbReference>
<sequence length="188" mass="20917">MFANARLPNLEELHTKARAANRRILEVERADQGCVLASPAFERIAHPTVDTVGRRTPALRFGDPRVMALAGALCHTLLAATGFTNKNLRVLMTGLLGTTSYSAGQMTYDLRRLRLNGLIRRLPRSNRYVLTDDGVRIAVFYTKIYYRLLVPLAAADQPQAPPELRAALKTITRHVDDYAAHARLPRAS</sequence>
<comment type="caution">
    <text evidence="1">The sequence shown here is derived from an EMBL/GenBank/DDBJ whole genome shotgun (WGS) entry which is preliminary data.</text>
</comment>
<protein>
    <submittedName>
        <fullName evidence="1">Uncharacterized protein</fullName>
    </submittedName>
</protein>
<dbReference type="InterPro" id="IPR036390">
    <property type="entry name" value="WH_DNA-bd_sf"/>
</dbReference>
<gene>
    <name evidence="1" type="ORF">ACFLIM_48045</name>
</gene>
<proteinExistence type="predicted"/>